<evidence type="ECO:0000256" key="1">
    <source>
        <dbReference type="ARBA" id="ARBA00006432"/>
    </source>
</evidence>
<dbReference type="STRING" id="218851.A0A2G5DA21"/>
<dbReference type="GO" id="GO:0005777">
    <property type="term" value="C:peroxisome"/>
    <property type="evidence" value="ECO:0007669"/>
    <property type="project" value="TreeGrafter"/>
</dbReference>
<evidence type="ECO:0000259" key="5">
    <source>
        <dbReference type="Pfam" id="PF00501"/>
    </source>
</evidence>
<organism evidence="7 8">
    <name type="scientific">Aquilegia coerulea</name>
    <name type="common">Rocky mountain columbine</name>
    <dbReference type="NCBI Taxonomy" id="218851"/>
    <lineage>
        <taxon>Eukaryota</taxon>
        <taxon>Viridiplantae</taxon>
        <taxon>Streptophyta</taxon>
        <taxon>Embryophyta</taxon>
        <taxon>Tracheophyta</taxon>
        <taxon>Spermatophyta</taxon>
        <taxon>Magnoliopsida</taxon>
        <taxon>Ranunculales</taxon>
        <taxon>Ranunculaceae</taxon>
        <taxon>Thalictroideae</taxon>
        <taxon>Aquilegia</taxon>
    </lineage>
</organism>
<dbReference type="FunFam" id="3.40.50.12780:FF:000003">
    <property type="entry name" value="Long-chain-fatty-acid--CoA ligase FadD"/>
    <property type="match status" value="1"/>
</dbReference>
<evidence type="ECO:0000313" key="8">
    <source>
        <dbReference type="Proteomes" id="UP000230069"/>
    </source>
</evidence>
<sequence length="546" mass="60199">MEVSVESGFCSSTGNYSSKWNSPVLPQTPHLSLPSFLFSQLSPDALLKPAFIDAKSGKSISYGELRSLTNTVAHVLHSLGIKKGDVVLVVAPNFLHYPLLVLGVMSVGAIFSTANPLHTRLELQYQIQDTNPKLILTTQTLKSKLDEGMGSRPLLILLEELMDSLLHNPQHYPTFNVIINQDDIAALMYSSGTTGKSKSVVCLHRNFISMSCSLRHVWEAEDGAFNDIYLCVLPLFHMFGLSLFVCGTLAIQSTTVVLNKYSLEDMLVSVEKYKVTRLPVVPPMVVQLVRLQDGVKGYDLSSVKEVMCSGAPLGRVHMERFSKCYPQMRLSQCYGLTETCGPITLCNGFSGMVHESIGGLTPHIEAKIVDVRTGKPLPPLECGELYVRGPSVMKGYFKDPIATSLAIDKEGWLQTGDLCFIDMLGLVYIVDRIKELIKYKAYQVAPAELEEILLAHPEISEVAVIPYPDEGAGEIPMACIVKKGISEIEEECIISFVANKVAPYKKIRKVVFVDSIPRSASGKILRRHLKAKALTTHQQLQISSKL</sequence>
<evidence type="ECO:0000259" key="6">
    <source>
        <dbReference type="Pfam" id="PF13193"/>
    </source>
</evidence>
<dbReference type="Gene3D" id="3.30.300.30">
    <property type="match status" value="1"/>
</dbReference>
<dbReference type="InterPro" id="IPR000873">
    <property type="entry name" value="AMP-dep_synth/lig_dom"/>
</dbReference>
<accession>A0A2G5DA21</accession>
<evidence type="ECO:0008006" key="9">
    <source>
        <dbReference type="Google" id="ProtNLM"/>
    </source>
</evidence>
<dbReference type="InterPro" id="IPR025110">
    <property type="entry name" value="AMP-bd_C"/>
</dbReference>
<feature type="domain" description="AMP-binding enzyme C-terminal" evidence="6">
    <location>
        <begin position="448"/>
        <end position="523"/>
    </location>
</feature>
<name>A0A2G5DA21_AQUCA</name>
<protein>
    <recommendedName>
        <fullName evidence="9">4-coumarate--CoA ligase</fullName>
    </recommendedName>
</protein>
<dbReference type="CDD" id="cd05904">
    <property type="entry name" value="4CL"/>
    <property type="match status" value="1"/>
</dbReference>
<gene>
    <name evidence="7" type="ORF">AQUCO_02500046v1</name>
</gene>
<dbReference type="InParanoid" id="A0A2G5DA21"/>
<evidence type="ECO:0000313" key="7">
    <source>
        <dbReference type="EMBL" id="PIA40057.1"/>
    </source>
</evidence>
<dbReference type="InterPro" id="IPR045851">
    <property type="entry name" value="AMP-bd_C_sf"/>
</dbReference>
<dbReference type="SUPFAM" id="SSF56801">
    <property type="entry name" value="Acetyl-CoA synthetase-like"/>
    <property type="match status" value="1"/>
</dbReference>
<reference evidence="7 8" key="1">
    <citation type="submission" date="2017-09" db="EMBL/GenBank/DDBJ databases">
        <title>WGS assembly of Aquilegia coerulea Goldsmith.</title>
        <authorList>
            <person name="Hodges S."/>
            <person name="Kramer E."/>
            <person name="Nordborg M."/>
            <person name="Tomkins J."/>
            <person name="Borevitz J."/>
            <person name="Derieg N."/>
            <person name="Yan J."/>
            <person name="Mihaltcheva S."/>
            <person name="Hayes R.D."/>
            <person name="Rokhsar D."/>
        </authorList>
    </citation>
    <scope>NUCLEOTIDE SEQUENCE [LARGE SCALE GENOMIC DNA]</scope>
    <source>
        <strain evidence="8">cv. Goldsmith</strain>
    </source>
</reference>
<dbReference type="Pfam" id="PF13193">
    <property type="entry name" value="AMP-binding_C"/>
    <property type="match status" value="1"/>
</dbReference>
<evidence type="ECO:0000256" key="4">
    <source>
        <dbReference type="ARBA" id="ARBA00022840"/>
    </source>
</evidence>
<comment type="similarity">
    <text evidence="1">Belongs to the ATP-dependent AMP-binding enzyme family.</text>
</comment>
<keyword evidence="2" id="KW-0436">Ligase</keyword>
<keyword evidence="8" id="KW-1185">Reference proteome</keyword>
<dbReference type="OrthoDB" id="10253869at2759"/>
<dbReference type="GO" id="GO:0016405">
    <property type="term" value="F:CoA-ligase activity"/>
    <property type="evidence" value="ECO:0007669"/>
    <property type="project" value="TreeGrafter"/>
</dbReference>
<dbReference type="Proteomes" id="UP000230069">
    <property type="component" value="Unassembled WGS sequence"/>
</dbReference>
<dbReference type="PANTHER" id="PTHR24096">
    <property type="entry name" value="LONG-CHAIN-FATTY-ACID--COA LIGASE"/>
    <property type="match status" value="1"/>
</dbReference>
<dbReference type="EMBL" id="KZ305042">
    <property type="protein sequence ID" value="PIA40057.1"/>
    <property type="molecule type" value="Genomic_DNA"/>
</dbReference>
<evidence type="ECO:0000256" key="3">
    <source>
        <dbReference type="ARBA" id="ARBA00022741"/>
    </source>
</evidence>
<evidence type="ECO:0000256" key="2">
    <source>
        <dbReference type="ARBA" id="ARBA00022598"/>
    </source>
</evidence>
<dbReference type="InterPro" id="IPR020845">
    <property type="entry name" value="AMP-binding_CS"/>
</dbReference>
<keyword evidence="4" id="KW-0067">ATP-binding</keyword>
<keyword evidence="3" id="KW-0547">Nucleotide-binding</keyword>
<dbReference type="FunFam" id="3.30.300.30:FF:000007">
    <property type="entry name" value="4-coumarate--CoA ligase 2"/>
    <property type="match status" value="1"/>
</dbReference>
<dbReference type="Pfam" id="PF00501">
    <property type="entry name" value="AMP-binding"/>
    <property type="match status" value="1"/>
</dbReference>
<feature type="domain" description="AMP-dependent synthetase/ligase" evidence="5">
    <location>
        <begin position="48"/>
        <end position="397"/>
    </location>
</feature>
<proteinExistence type="inferred from homology"/>
<dbReference type="GO" id="GO:0005524">
    <property type="term" value="F:ATP binding"/>
    <property type="evidence" value="ECO:0007669"/>
    <property type="project" value="UniProtKB-KW"/>
</dbReference>
<dbReference type="InterPro" id="IPR042099">
    <property type="entry name" value="ANL_N_sf"/>
</dbReference>
<dbReference type="AlphaFoldDB" id="A0A2G5DA21"/>
<dbReference type="PANTHER" id="PTHR24096:SF338">
    <property type="entry name" value="4-COUMARATE--COA LIGASE-LIKE 8-RELATED"/>
    <property type="match status" value="1"/>
</dbReference>
<dbReference type="Gene3D" id="3.40.50.12780">
    <property type="entry name" value="N-terminal domain of ligase-like"/>
    <property type="match status" value="1"/>
</dbReference>
<dbReference type="PROSITE" id="PS00455">
    <property type="entry name" value="AMP_BINDING"/>
    <property type="match status" value="1"/>
</dbReference>